<name>A0A0A9DT69_ARUDO</name>
<organism evidence="1">
    <name type="scientific">Arundo donax</name>
    <name type="common">Giant reed</name>
    <name type="synonym">Donax arundinaceus</name>
    <dbReference type="NCBI Taxonomy" id="35708"/>
    <lineage>
        <taxon>Eukaryota</taxon>
        <taxon>Viridiplantae</taxon>
        <taxon>Streptophyta</taxon>
        <taxon>Embryophyta</taxon>
        <taxon>Tracheophyta</taxon>
        <taxon>Spermatophyta</taxon>
        <taxon>Magnoliopsida</taxon>
        <taxon>Liliopsida</taxon>
        <taxon>Poales</taxon>
        <taxon>Poaceae</taxon>
        <taxon>PACMAD clade</taxon>
        <taxon>Arundinoideae</taxon>
        <taxon>Arundineae</taxon>
        <taxon>Arundo</taxon>
    </lineage>
</organism>
<sequence>MAGATTISSSVPRLSLPASAATSAICCAASAASDDASAEKKAPAIAAAAGDDTARPPFLAALRSRLRREMLGTLLLPLVDGADRARILVGLSMAIVAMVAIDSASLRLSTLSAFLREQRWQWQLLAGKV</sequence>
<reference evidence="1" key="1">
    <citation type="submission" date="2014-09" db="EMBL/GenBank/DDBJ databases">
        <authorList>
            <person name="Magalhaes I.L.F."/>
            <person name="Oliveira U."/>
            <person name="Santos F.R."/>
            <person name="Vidigal T.H.D.A."/>
            <person name="Brescovit A.D."/>
            <person name="Santos A.J."/>
        </authorList>
    </citation>
    <scope>NUCLEOTIDE SEQUENCE</scope>
    <source>
        <tissue evidence="1">Shoot tissue taken approximately 20 cm above the soil surface</tissue>
    </source>
</reference>
<protein>
    <submittedName>
        <fullName evidence="1">Uncharacterized protein</fullName>
    </submittedName>
</protein>
<proteinExistence type="predicted"/>
<dbReference type="EMBL" id="GBRH01209035">
    <property type="protein sequence ID" value="JAD88860.1"/>
    <property type="molecule type" value="Transcribed_RNA"/>
</dbReference>
<evidence type="ECO:0000313" key="1">
    <source>
        <dbReference type="EMBL" id="JAD88860.1"/>
    </source>
</evidence>
<dbReference type="AlphaFoldDB" id="A0A0A9DT69"/>
<reference evidence="1" key="2">
    <citation type="journal article" date="2015" name="Data Brief">
        <title>Shoot transcriptome of the giant reed, Arundo donax.</title>
        <authorList>
            <person name="Barrero R.A."/>
            <person name="Guerrero F.D."/>
            <person name="Moolhuijzen P."/>
            <person name="Goolsby J.A."/>
            <person name="Tidwell J."/>
            <person name="Bellgard S.E."/>
            <person name="Bellgard M.I."/>
        </authorList>
    </citation>
    <scope>NUCLEOTIDE SEQUENCE</scope>
    <source>
        <tissue evidence="1">Shoot tissue taken approximately 20 cm above the soil surface</tissue>
    </source>
</reference>
<accession>A0A0A9DT69</accession>